<keyword evidence="4" id="KW-0732">Signal</keyword>
<feature type="signal peptide" evidence="4">
    <location>
        <begin position="1"/>
        <end position="25"/>
    </location>
</feature>
<evidence type="ECO:0000256" key="2">
    <source>
        <dbReference type="ARBA" id="ARBA00023295"/>
    </source>
</evidence>
<dbReference type="NCBIfam" id="NF009774">
    <property type="entry name" value="PRK13271.1"/>
    <property type="match status" value="1"/>
</dbReference>
<gene>
    <name evidence="5" type="primary">treA</name>
    <name evidence="5" type="ORF">D7S86_17895</name>
</gene>
<feature type="compositionally biased region" description="Low complexity" evidence="3">
    <location>
        <begin position="59"/>
        <end position="72"/>
    </location>
</feature>
<dbReference type="Proteomes" id="UP000270342">
    <property type="component" value="Unassembled WGS sequence"/>
</dbReference>
<dbReference type="InterPro" id="IPR001661">
    <property type="entry name" value="Glyco_hydro_37"/>
</dbReference>
<sequence>MRSRHAIAGAWIALTVIAGVPHAHAQSPSGAPVIDAPQSTHRAADTLEHTPALVGAQDAASSASAESAGSAAQNTAPPPAVAAPPRASSVASVSGVATPEPPSDLYGALYRDVELAHLFPDSKTFADMIPDQPPARIVRLYHAQRAVRGFDLRRFVDAHFTLPPRPPAHASVVANASVSDHIRTLWQVLKRDPDRNTSPWSSLLALPNPYIVPGDRFDEIYYWDSYFIMLGLEQDDQHALARAELDNFAALIDRYGHIPNGNRSYYLSRSQPPFFAAMVALIADRDGDQAYVRYLPELEREYAYWMQGADTLKPGHATRHVVRLADGTVLNRYWDARDVPRDESYREDVLTARSMPQRASADLWRNLRAGGESGWDFSSRWFADGKTLATIEVTSLIPIDLNTLMFNLERTLAIAHHARGDAKLARQYQERADARADAIRRVLWDPDLHAFGDDDFVARSLTHRLSAATVYPLYFGVATRDEARDIAQTIERKLLQPGGIATTTVQSGQQWDMPNGWAPLEYLAVIGLRRYGYDDLAKTIAMRWIATNLDFYARTGKLVEKYDIESGKAASGGEYALQEGFGWTNGVLATLLALYPDAAKIAQPAARTASPNATSLPIGASSTSTH</sequence>
<organism evidence="5 6">
    <name type="scientific">Pararobbsia silviterrae</name>
    <dbReference type="NCBI Taxonomy" id="1792498"/>
    <lineage>
        <taxon>Bacteria</taxon>
        <taxon>Pseudomonadati</taxon>
        <taxon>Pseudomonadota</taxon>
        <taxon>Betaproteobacteria</taxon>
        <taxon>Burkholderiales</taxon>
        <taxon>Burkholderiaceae</taxon>
        <taxon>Pararobbsia</taxon>
    </lineage>
</organism>
<dbReference type="NCBIfam" id="NF009773">
    <property type="entry name" value="PRK13270.1"/>
    <property type="match status" value="1"/>
</dbReference>
<dbReference type="InterPro" id="IPR008928">
    <property type="entry name" value="6-hairpin_glycosidase_sf"/>
</dbReference>
<evidence type="ECO:0000313" key="5">
    <source>
        <dbReference type="EMBL" id="RKP51971.1"/>
    </source>
</evidence>
<dbReference type="InterPro" id="IPR012341">
    <property type="entry name" value="6hp_glycosidase-like_sf"/>
</dbReference>
<dbReference type="Gene3D" id="1.50.10.10">
    <property type="match status" value="1"/>
</dbReference>
<comment type="caution">
    <text evidence="5">The sequence shown here is derived from an EMBL/GenBank/DDBJ whole genome shotgun (WGS) entry which is preliminary data.</text>
</comment>
<evidence type="ECO:0000256" key="1">
    <source>
        <dbReference type="ARBA" id="ARBA00022801"/>
    </source>
</evidence>
<reference evidence="5 6" key="1">
    <citation type="submission" date="2018-10" db="EMBL/GenBank/DDBJ databases">
        <title>Robbsia sp. DHC34, isolated from soil.</title>
        <authorList>
            <person name="Gao Z.-H."/>
            <person name="Qiu L.-H."/>
        </authorList>
    </citation>
    <scope>NUCLEOTIDE SEQUENCE [LARGE SCALE GENOMIC DNA]</scope>
    <source>
        <strain evidence="5 6">DHC34</strain>
    </source>
</reference>
<dbReference type="PRINTS" id="PR00744">
    <property type="entry name" value="GLHYDRLASE37"/>
</dbReference>
<dbReference type="PROSITE" id="PS00928">
    <property type="entry name" value="TREHALASE_2"/>
    <property type="match status" value="1"/>
</dbReference>
<dbReference type="PANTHER" id="PTHR23403:SF1">
    <property type="entry name" value="TREHALASE"/>
    <property type="match status" value="1"/>
</dbReference>
<dbReference type="OrthoDB" id="106887at2"/>
<protein>
    <submittedName>
        <fullName evidence="5">Alpha,alpha-trehalase TreA</fullName>
    </submittedName>
</protein>
<evidence type="ECO:0000256" key="4">
    <source>
        <dbReference type="SAM" id="SignalP"/>
    </source>
</evidence>
<keyword evidence="6" id="KW-1185">Reference proteome</keyword>
<dbReference type="GO" id="GO:0004555">
    <property type="term" value="F:alpha,alpha-trehalase activity"/>
    <property type="evidence" value="ECO:0007669"/>
    <property type="project" value="InterPro"/>
</dbReference>
<name>A0A494XQR0_9BURK</name>
<keyword evidence="1" id="KW-0378">Hydrolase</keyword>
<dbReference type="AlphaFoldDB" id="A0A494XQR0"/>
<dbReference type="SUPFAM" id="SSF48208">
    <property type="entry name" value="Six-hairpin glycosidases"/>
    <property type="match status" value="1"/>
</dbReference>
<dbReference type="GO" id="GO:0005993">
    <property type="term" value="P:trehalose catabolic process"/>
    <property type="evidence" value="ECO:0007669"/>
    <property type="project" value="TreeGrafter"/>
</dbReference>
<dbReference type="Pfam" id="PF01204">
    <property type="entry name" value="Trehalase"/>
    <property type="match status" value="1"/>
</dbReference>
<feature type="region of interest" description="Disordered" evidence="3">
    <location>
        <begin position="56"/>
        <end position="86"/>
    </location>
</feature>
<dbReference type="PANTHER" id="PTHR23403">
    <property type="entry name" value="TREHALASE"/>
    <property type="match status" value="1"/>
</dbReference>
<evidence type="ECO:0000313" key="6">
    <source>
        <dbReference type="Proteomes" id="UP000270342"/>
    </source>
</evidence>
<dbReference type="InterPro" id="IPR018232">
    <property type="entry name" value="Glyco_hydro_37_CS"/>
</dbReference>
<feature type="chain" id="PRO_5019724260" evidence="4">
    <location>
        <begin position="26"/>
        <end position="626"/>
    </location>
</feature>
<keyword evidence="2" id="KW-0326">Glycosidase</keyword>
<accession>A0A494XQR0</accession>
<proteinExistence type="predicted"/>
<dbReference type="EMBL" id="RBZU01000008">
    <property type="protein sequence ID" value="RKP51971.1"/>
    <property type="molecule type" value="Genomic_DNA"/>
</dbReference>
<evidence type="ECO:0000256" key="3">
    <source>
        <dbReference type="SAM" id="MobiDB-lite"/>
    </source>
</evidence>